<comment type="caution">
    <text evidence="9">The sequence shown here is derived from an EMBL/GenBank/DDBJ whole genome shotgun (WGS) entry which is preliminary data.</text>
</comment>
<dbReference type="PANTHER" id="PTHR12778">
    <property type="entry name" value="SOLUTE CARRIER FAMILY 33 ACETYL-COA TRANSPORTER -RELATED"/>
    <property type="match status" value="1"/>
</dbReference>
<dbReference type="AlphaFoldDB" id="A0A4S2H9B4"/>
<evidence type="ECO:0000313" key="9">
    <source>
        <dbReference type="EMBL" id="TGY92447.1"/>
    </source>
</evidence>
<feature type="transmembrane region" description="Helical" evidence="8">
    <location>
        <begin position="404"/>
        <end position="428"/>
    </location>
</feature>
<keyword evidence="5 8" id="KW-1133">Transmembrane helix</keyword>
<dbReference type="InterPro" id="IPR011701">
    <property type="entry name" value="MFS"/>
</dbReference>
<evidence type="ECO:0000256" key="3">
    <source>
        <dbReference type="ARBA" id="ARBA00022448"/>
    </source>
</evidence>
<dbReference type="OrthoDB" id="9787815at2"/>
<dbReference type="EMBL" id="SRXV01000003">
    <property type="protein sequence ID" value="TGY92447.1"/>
    <property type="molecule type" value="Genomic_DNA"/>
</dbReference>
<evidence type="ECO:0000256" key="7">
    <source>
        <dbReference type="SAM" id="MobiDB-lite"/>
    </source>
</evidence>
<dbReference type="Proteomes" id="UP000305451">
    <property type="component" value="Unassembled WGS sequence"/>
</dbReference>
<evidence type="ECO:0000256" key="1">
    <source>
        <dbReference type="ARBA" id="ARBA00004141"/>
    </source>
</evidence>
<comment type="similarity">
    <text evidence="2">Belongs to the major facilitator superfamily.</text>
</comment>
<dbReference type="PANTHER" id="PTHR12778:SF10">
    <property type="entry name" value="MAJOR FACILITATOR SUPERFAMILY DOMAIN-CONTAINING PROTEIN 3"/>
    <property type="match status" value="1"/>
</dbReference>
<dbReference type="Gene3D" id="1.20.1250.20">
    <property type="entry name" value="MFS general substrate transporter like domains"/>
    <property type="match status" value="2"/>
</dbReference>
<feature type="transmembrane region" description="Helical" evidence="8">
    <location>
        <begin position="98"/>
        <end position="116"/>
    </location>
</feature>
<evidence type="ECO:0000256" key="2">
    <source>
        <dbReference type="ARBA" id="ARBA00008335"/>
    </source>
</evidence>
<keyword evidence="10" id="KW-1185">Reference proteome</keyword>
<feature type="transmembrane region" description="Helical" evidence="8">
    <location>
        <begin position="312"/>
        <end position="330"/>
    </location>
</feature>
<feature type="transmembrane region" description="Helical" evidence="8">
    <location>
        <begin position="20"/>
        <end position="40"/>
    </location>
</feature>
<dbReference type="InterPro" id="IPR036259">
    <property type="entry name" value="MFS_trans_sf"/>
</dbReference>
<name>A0A4S2H9B4_9PROT</name>
<sequence>MAETHLDATERDWKQTVRVYFTPVMLSMLVLGFASGLPLYMVFQKLSFWLRDSGIERSTIGFFYWVTLSYTLKFLWAPVIDRVQIPGLHKLLGPRRSWIVTAITGTVIALVIISQTDPSAGLLPVAIGAILLAYSGATLDVAIDAWRIESAPNEMQANMAAAYSLGYRVAYMTSGLGLAIAGWTDWNWSFLAMASAMALSAGLVFLMKEPATGEARRALSGNFAVKVGKAVVEPFRQMLGRLGLWFIPVLALVAIYRLSDFTMGVMASPLYSDIGFAKEIVGGVQGGPGLVATIFGLFLGGVAAFRFGLMKALIIGLVITFVTNGAYAWLAATANAEDVWKLSIAIVGDNLAGGFVTTVFIAYLSSLVDPENAATQYALLSSFYGFFAKFLSGFSGLLADAVGYVAFFAITAAWTLPAAALLVFVVTLGSKAARGEHRFAERRTGDARADSPEAATGPTGEPADPPEKG</sequence>
<proteinExistence type="inferred from homology"/>
<dbReference type="GO" id="GO:0016020">
    <property type="term" value="C:membrane"/>
    <property type="evidence" value="ECO:0007669"/>
    <property type="project" value="UniProtKB-SubCell"/>
</dbReference>
<evidence type="ECO:0000256" key="8">
    <source>
        <dbReference type="SAM" id="Phobius"/>
    </source>
</evidence>
<comment type="subcellular location">
    <subcellularLocation>
        <location evidence="1">Membrane</location>
        <topology evidence="1">Multi-pass membrane protein</topology>
    </subcellularLocation>
</comment>
<feature type="transmembrane region" description="Helical" evidence="8">
    <location>
        <begin position="286"/>
        <end position="305"/>
    </location>
</feature>
<feature type="transmembrane region" description="Helical" evidence="8">
    <location>
        <begin position="242"/>
        <end position="259"/>
    </location>
</feature>
<feature type="transmembrane region" description="Helical" evidence="8">
    <location>
        <begin position="164"/>
        <end position="182"/>
    </location>
</feature>
<evidence type="ECO:0000256" key="6">
    <source>
        <dbReference type="ARBA" id="ARBA00023136"/>
    </source>
</evidence>
<evidence type="ECO:0000256" key="5">
    <source>
        <dbReference type="ARBA" id="ARBA00022989"/>
    </source>
</evidence>
<reference evidence="9 10" key="1">
    <citation type="journal article" date="2013" name="Int. J. Syst. Evol. Microbiol.">
        <title>Marinicauda pacifica gen. nov., sp. nov., a prosthecate alphaproteobacterium of the family Hyphomonadaceae isolated from deep seawater.</title>
        <authorList>
            <person name="Zhang X.Y."/>
            <person name="Li G.W."/>
            <person name="Wang C.S."/>
            <person name="Zhang Y.J."/>
            <person name="Xu X.W."/>
            <person name="Li H."/>
            <person name="Liu A."/>
            <person name="Liu C."/>
            <person name="Xie B.B."/>
            <person name="Qin Q.L."/>
            <person name="Xu Z."/>
            <person name="Chen X.L."/>
            <person name="Zhou B.C."/>
            <person name="Zhang Y.Z."/>
        </authorList>
    </citation>
    <scope>NUCLEOTIDE SEQUENCE [LARGE SCALE GENOMIC DNA]</scope>
    <source>
        <strain evidence="9 10">P-1 km-3</strain>
    </source>
</reference>
<accession>A0A4S2H9B4</accession>
<protein>
    <submittedName>
        <fullName evidence="9">MFS transporter</fullName>
    </submittedName>
</protein>
<dbReference type="NCBIfam" id="TIGR00901">
    <property type="entry name" value="2A0125"/>
    <property type="match status" value="1"/>
</dbReference>
<dbReference type="InterPro" id="IPR004752">
    <property type="entry name" value="AmpG_permease/AT-1"/>
</dbReference>
<feature type="transmembrane region" description="Helical" evidence="8">
    <location>
        <begin position="60"/>
        <end position="77"/>
    </location>
</feature>
<keyword evidence="4 8" id="KW-0812">Transmembrane</keyword>
<feature type="transmembrane region" description="Helical" evidence="8">
    <location>
        <begin position="377"/>
        <end position="398"/>
    </location>
</feature>
<keyword evidence="3" id="KW-0813">Transport</keyword>
<evidence type="ECO:0000313" key="10">
    <source>
        <dbReference type="Proteomes" id="UP000305451"/>
    </source>
</evidence>
<feature type="compositionally biased region" description="Basic and acidic residues" evidence="7">
    <location>
        <begin position="437"/>
        <end position="451"/>
    </location>
</feature>
<feature type="transmembrane region" description="Helical" evidence="8">
    <location>
        <begin position="122"/>
        <end position="143"/>
    </location>
</feature>
<dbReference type="RefSeq" id="WP_135945582.1">
    <property type="nucleotide sequence ID" value="NZ_BMEI01000003.1"/>
</dbReference>
<organism evidence="9 10">
    <name type="scientific">Marinicauda pacifica</name>
    <dbReference type="NCBI Taxonomy" id="1133559"/>
    <lineage>
        <taxon>Bacteria</taxon>
        <taxon>Pseudomonadati</taxon>
        <taxon>Pseudomonadota</taxon>
        <taxon>Alphaproteobacteria</taxon>
        <taxon>Maricaulales</taxon>
        <taxon>Maricaulaceae</taxon>
        <taxon>Marinicauda</taxon>
    </lineage>
</organism>
<feature type="transmembrane region" description="Helical" evidence="8">
    <location>
        <begin position="188"/>
        <end position="207"/>
    </location>
</feature>
<dbReference type="SUPFAM" id="SSF103473">
    <property type="entry name" value="MFS general substrate transporter"/>
    <property type="match status" value="1"/>
</dbReference>
<gene>
    <name evidence="9" type="ORF">E5162_12460</name>
</gene>
<evidence type="ECO:0000256" key="4">
    <source>
        <dbReference type="ARBA" id="ARBA00022692"/>
    </source>
</evidence>
<dbReference type="GO" id="GO:0022857">
    <property type="term" value="F:transmembrane transporter activity"/>
    <property type="evidence" value="ECO:0007669"/>
    <property type="project" value="InterPro"/>
</dbReference>
<dbReference type="Pfam" id="PF07690">
    <property type="entry name" value="MFS_1"/>
    <property type="match status" value="1"/>
</dbReference>
<feature type="region of interest" description="Disordered" evidence="7">
    <location>
        <begin position="437"/>
        <end position="469"/>
    </location>
</feature>
<feature type="transmembrane region" description="Helical" evidence="8">
    <location>
        <begin position="342"/>
        <end position="365"/>
    </location>
</feature>
<keyword evidence="6 8" id="KW-0472">Membrane</keyword>